<feature type="compositionally biased region" description="Polar residues" evidence="1">
    <location>
        <begin position="40"/>
        <end position="59"/>
    </location>
</feature>
<feature type="domain" description="Thioredoxin-like fold" evidence="2">
    <location>
        <begin position="90"/>
        <end position="243"/>
    </location>
</feature>
<dbReference type="SUPFAM" id="SSF52833">
    <property type="entry name" value="Thioredoxin-like"/>
    <property type="match status" value="1"/>
</dbReference>
<dbReference type="InterPro" id="IPR012336">
    <property type="entry name" value="Thioredoxin-like_fold"/>
</dbReference>
<evidence type="ECO:0000259" key="2">
    <source>
        <dbReference type="Pfam" id="PF13462"/>
    </source>
</evidence>
<feature type="compositionally biased region" description="Low complexity" evidence="1">
    <location>
        <begin position="65"/>
        <end position="74"/>
    </location>
</feature>
<evidence type="ECO:0000313" key="4">
    <source>
        <dbReference type="Proteomes" id="UP000033671"/>
    </source>
</evidence>
<dbReference type="InterPro" id="IPR036249">
    <property type="entry name" value="Thioredoxin-like_sf"/>
</dbReference>
<dbReference type="EMBL" id="LAOA01000013">
    <property type="protein sequence ID" value="KJV76870.1"/>
    <property type="molecule type" value="Genomic_DNA"/>
</dbReference>
<dbReference type="Gene3D" id="1.10.40.80">
    <property type="match status" value="1"/>
</dbReference>
<protein>
    <submittedName>
        <fullName evidence="3">Thioredoxin family protein</fullName>
    </submittedName>
</protein>
<gene>
    <name evidence="3" type="ORF">OTSTA716_0566</name>
</gene>
<organism evidence="3 4">
    <name type="scientific">Orientia tsutsugamushi str. TA716</name>
    <dbReference type="NCBI Taxonomy" id="1359175"/>
    <lineage>
        <taxon>Bacteria</taxon>
        <taxon>Pseudomonadati</taxon>
        <taxon>Pseudomonadota</taxon>
        <taxon>Alphaproteobacteria</taxon>
        <taxon>Rickettsiales</taxon>
        <taxon>Rickettsiaceae</taxon>
        <taxon>Rickettsieae</taxon>
        <taxon>Orientia</taxon>
    </lineage>
</organism>
<dbReference type="Pfam" id="PF13462">
    <property type="entry name" value="Thioredoxin_4"/>
    <property type="match status" value="1"/>
</dbReference>
<name>A0A0F3P961_ORITS</name>
<dbReference type="PATRIC" id="fig|1359175.3.peg.489"/>
<dbReference type="AlphaFoldDB" id="A0A0F3P961"/>
<sequence length="276" mass="31817">MKYLHKNFYILAAICLMAIYHVFSKSNNLVERSISSTNDINQHDNSQQISSNDVQLATTSEDQDNNINEDNNISTNNSKETINSVLKINKYDIVLGNKDSNIKIFEYFSYACYHCARYHEKIFPTIKHKFIDTNKIAYITREFITAKQDLDGAMLSRCGGTLMWNKFHTTLLEQQDKWVFNKNYMNWLKDIGKIGGITADQFLNCFKDEILAQQLMLNTVNISKFEIFDGTPCIIAVINDEHIIRIENVITEISDIVEKAANSKDKKNDITEAQEK</sequence>
<feature type="region of interest" description="Disordered" evidence="1">
    <location>
        <begin position="40"/>
        <end position="74"/>
    </location>
</feature>
<dbReference type="Proteomes" id="UP000033671">
    <property type="component" value="Unassembled WGS sequence"/>
</dbReference>
<comment type="caution">
    <text evidence="3">The sequence shown here is derived from an EMBL/GenBank/DDBJ whole genome shotgun (WGS) entry which is preliminary data.</text>
</comment>
<dbReference type="Gene3D" id="3.40.30.10">
    <property type="entry name" value="Glutaredoxin"/>
    <property type="match status" value="1"/>
</dbReference>
<proteinExistence type="predicted"/>
<dbReference type="CDD" id="cd02972">
    <property type="entry name" value="DsbA_family"/>
    <property type="match status" value="1"/>
</dbReference>
<accession>A0A0F3P961</accession>
<evidence type="ECO:0000313" key="3">
    <source>
        <dbReference type="EMBL" id="KJV76870.1"/>
    </source>
</evidence>
<reference evidence="3 4" key="1">
    <citation type="submission" date="2015-01" db="EMBL/GenBank/DDBJ databases">
        <title>Genome Sequencing of Rickettsiales.</title>
        <authorList>
            <person name="Daugherty S.C."/>
            <person name="Su Q."/>
            <person name="Abolude K."/>
            <person name="Beier-Sexton M."/>
            <person name="Carlyon J.A."/>
            <person name="Carter R."/>
            <person name="Day N.P."/>
            <person name="Dumler S.J."/>
            <person name="Dyachenko V."/>
            <person name="Godinez A."/>
            <person name="Kurtti T.J."/>
            <person name="Lichay M."/>
            <person name="Mullins K.E."/>
            <person name="Ott S."/>
            <person name="Pappas-Brown V."/>
            <person name="Paris D.H."/>
            <person name="Patel P."/>
            <person name="Richards A.L."/>
            <person name="Sadzewicz L."/>
            <person name="Sears K."/>
            <person name="Seidman D."/>
            <person name="Sengamalay N."/>
            <person name="Stenos J."/>
            <person name="Tallon L.J."/>
            <person name="Vincent G."/>
            <person name="Fraser C.M."/>
            <person name="Munderloh U."/>
            <person name="Dunning-Hotopp J.C."/>
        </authorList>
    </citation>
    <scope>NUCLEOTIDE SEQUENCE [LARGE SCALE GENOMIC DNA]</scope>
    <source>
        <strain evidence="3 4">TA716</strain>
    </source>
</reference>
<evidence type="ECO:0000256" key="1">
    <source>
        <dbReference type="SAM" id="MobiDB-lite"/>
    </source>
</evidence>